<reference evidence="2 3" key="1">
    <citation type="journal article" date="2023" name="Microbiol. Spectr.">
        <title>Symbiosis of Carpenter Bees with Uncharacterized Lactic Acid Bacteria Showing NAD Auxotrophy.</title>
        <authorList>
            <person name="Kawasaki S."/>
            <person name="Ozawa K."/>
            <person name="Mori T."/>
            <person name="Yamamoto A."/>
            <person name="Ito M."/>
            <person name="Ohkuma M."/>
            <person name="Sakamoto M."/>
            <person name="Matsutani M."/>
        </authorList>
    </citation>
    <scope>NUCLEOTIDE SEQUENCE [LARGE SCALE GENOMIC DNA]</scope>
    <source>
        <strain evidence="2 3">KimH</strain>
    </source>
</reference>
<feature type="compositionally biased region" description="Polar residues" evidence="1">
    <location>
        <begin position="213"/>
        <end position="228"/>
    </location>
</feature>
<proteinExistence type="predicted"/>
<sequence length="247" mass="27936">MDTAMGNRTNLSLAQADGESVELLESVTYFPLFWLLGTLDEPMTAQIERVQATPELDEEDYDEAAYADAYSDWFYQNKLGEVSLPIAQFSSNLKAHKAYIDAQYSPLSSLYERFIALMAAQEHTHPDASVNIEYSELTDFSDTPAQYHQEMAQTVAQIHNNQQVGPDWFDPTDVLLSSIGTDEYSEHEGERLFTSETFDSTERQLVEAFSKKPGQQSDQSEATASTLAYSSEAKKPSFFQRLFRRSK</sequence>
<evidence type="ECO:0000313" key="2">
    <source>
        <dbReference type="EMBL" id="BDR55379.1"/>
    </source>
</evidence>
<keyword evidence="3" id="KW-1185">Reference proteome</keyword>
<dbReference type="EMBL" id="AP026800">
    <property type="protein sequence ID" value="BDR55379.1"/>
    <property type="molecule type" value="Genomic_DNA"/>
</dbReference>
<evidence type="ECO:0000256" key="1">
    <source>
        <dbReference type="SAM" id="MobiDB-lite"/>
    </source>
</evidence>
<protein>
    <submittedName>
        <fullName evidence="2">Uncharacterized protein</fullName>
    </submittedName>
</protein>
<dbReference type="Proteomes" id="UP001321748">
    <property type="component" value="Chromosome"/>
</dbReference>
<name>A0ABM8BEM3_9BIFI</name>
<organism evidence="2 3">
    <name type="scientific">Bombiscardovia apis</name>
    <dbReference type="NCBI Taxonomy" id="2932182"/>
    <lineage>
        <taxon>Bacteria</taxon>
        <taxon>Bacillati</taxon>
        <taxon>Actinomycetota</taxon>
        <taxon>Actinomycetes</taxon>
        <taxon>Bifidobacteriales</taxon>
        <taxon>Bifidobacteriaceae</taxon>
        <taxon>Bombiscardovia</taxon>
    </lineage>
</organism>
<evidence type="ECO:0000313" key="3">
    <source>
        <dbReference type="Proteomes" id="UP001321748"/>
    </source>
</evidence>
<gene>
    <name evidence="2" type="ORF">KIMH_14900</name>
</gene>
<feature type="region of interest" description="Disordered" evidence="1">
    <location>
        <begin position="209"/>
        <end position="228"/>
    </location>
</feature>
<accession>A0ABM8BEM3</accession>